<dbReference type="Proteomes" id="UP000198287">
    <property type="component" value="Unassembled WGS sequence"/>
</dbReference>
<keyword evidence="4" id="KW-1185">Reference proteome</keyword>
<feature type="transmembrane region" description="Helical" evidence="2">
    <location>
        <begin position="119"/>
        <end position="142"/>
    </location>
</feature>
<reference evidence="3 4" key="1">
    <citation type="submission" date="2015-12" db="EMBL/GenBank/DDBJ databases">
        <title>The genome of Folsomia candida.</title>
        <authorList>
            <person name="Faddeeva A."/>
            <person name="Derks M.F."/>
            <person name="Anvar Y."/>
            <person name="Smit S."/>
            <person name="Van Straalen N."/>
            <person name="Roelofs D."/>
        </authorList>
    </citation>
    <scope>NUCLEOTIDE SEQUENCE [LARGE SCALE GENOMIC DNA]</scope>
    <source>
        <strain evidence="3 4">VU population</strain>
        <tissue evidence="3">Whole body</tissue>
    </source>
</reference>
<sequence length="239" mass="27400">MNFIKDGDKPEASLQAKAMIVFFHLLKHNYYIIPMAVLGLILLDPCDPPFIHSMTKRCSEIRWNGLIVLVPLLETYISLPMFLLIGTAPIVYNLFAGISSLLIYFQMHESITMHNEITMPVFLIFPMILMDAVLNNMMIFTLESWVFNSSLKSLRNLDRTSLKYGKRSGIRKQLKSCGLLKIKFGSNFIWIEQWDTVGNSEFLLEPDHVTNSGEGREAKYSHVGQGSWKTRKPTMKKYG</sequence>
<keyword evidence="2" id="KW-0472">Membrane</keyword>
<feature type="transmembrane region" description="Helical" evidence="2">
    <location>
        <begin position="20"/>
        <end position="43"/>
    </location>
</feature>
<evidence type="ECO:0000313" key="3">
    <source>
        <dbReference type="EMBL" id="OXA47149.1"/>
    </source>
</evidence>
<feature type="transmembrane region" description="Helical" evidence="2">
    <location>
        <begin position="63"/>
        <end position="84"/>
    </location>
</feature>
<comment type="caution">
    <text evidence="3">The sequence shown here is derived from an EMBL/GenBank/DDBJ whole genome shotgun (WGS) entry which is preliminary data.</text>
</comment>
<evidence type="ECO:0000256" key="1">
    <source>
        <dbReference type="SAM" id="MobiDB-lite"/>
    </source>
</evidence>
<feature type="transmembrane region" description="Helical" evidence="2">
    <location>
        <begin position="90"/>
        <end position="107"/>
    </location>
</feature>
<dbReference type="EMBL" id="LNIX01000014">
    <property type="protein sequence ID" value="OXA47149.1"/>
    <property type="molecule type" value="Genomic_DNA"/>
</dbReference>
<evidence type="ECO:0000256" key="2">
    <source>
        <dbReference type="SAM" id="Phobius"/>
    </source>
</evidence>
<name>A0A226DPK6_FOLCA</name>
<accession>A0A226DPK6</accession>
<feature type="region of interest" description="Disordered" evidence="1">
    <location>
        <begin position="214"/>
        <end position="239"/>
    </location>
</feature>
<dbReference type="AlphaFoldDB" id="A0A226DPK6"/>
<keyword evidence="2" id="KW-0812">Transmembrane</keyword>
<protein>
    <submittedName>
        <fullName evidence="3">Uncharacterized protein</fullName>
    </submittedName>
</protein>
<evidence type="ECO:0000313" key="4">
    <source>
        <dbReference type="Proteomes" id="UP000198287"/>
    </source>
</evidence>
<organism evidence="3 4">
    <name type="scientific">Folsomia candida</name>
    <name type="common">Springtail</name>
    <dbReference type="NCBI Taxonomy" id="158441"/>
    <lineage>
        <taxon>Eukaryota</taxon>
        <taxon>Metazoa</taxon>
        <taxon>Ecdysozoa</taxon>
        <taxon>Arthropoda</taxon>
        <taxon>Hexapoda</taxon>
        <taxon>Collembola</taxon>
        <taxon>Entomobryomorpha</taxon>
        <taxon>Isotomoidea</taxon>
        <taxon>Isotomidae</taxon>
        <taxon>Proisotominae</taxon>
        <taxon>Folsomia</taxon>
    </lineage>
</organism>
<keyword evidence="2" id="KW-1133">Transmembrane helix</keyword>
<gene>
    <name evidence="3" type="ORF">Fcan01_18140</name>
</gene>
<feature type="compositionally biased region" description="Basic residues" evidence="1">
    <location>
        <begin position="229"/>
        <end position="239"/>
    </location>
</feature>
<proteinExistence type="predicted"/>